<evidence type="ECO:0000256" key="1">
    <source>
        <dbReference type="SAM" id="MobiDB-lite"/>
    </source>
</evidence>
<dbReference type="PANTHER" id="PTHR45749:SF21">
    <property type="entry name" value="DUF4371 DOMAIN-CONTAINING PROTEIN"/>
    <property type="match status" value="1"/>
</dbReference>
<sequence length="394" mass="45178">MVPKQPVLPEYPGTKFSSESSTRRFQPDWYKKYPWLIYDVEKDVCVCFACIEFGKDASFLLKNWKKPSKLTKHSRSENHVSCMTKWLQFKVMERKNSSVLRQLSNAHKEQEILTSDNRVLYFTAMQNIAVRGHEEIRKSGYFGIIMDETSNISRTEEISLCLRYAISGETKENFVGFFVTASTEGGISEIEVHEDEQVPRIMEALVTLSKVPRPTTKISTVRKDGSHHSQKTADAVVKTLSNYRNEESFTQMWSHADVIAQKIRIGIEGTKFTFRDAKVPRTRPSRRLQGLTGETPAAANDSLQQTAKDRFRITVYYTTIDKVVSELQSRFEGNDQEILCTVGEIVFSHSPSINNVQTYQISMAWIVKCYQVRSQSLKTTTAGTHAREKTQPRW</sequence>
<dbReference type="Proteomes" id="UP000275408">
    <property type="component" value="Unassembled WGS sequence"/>
</dbReference>
<proteinExistence type="predicted"/>
<gene>
    <name evidence="3" type="ORF">pdam_00022259</name>
</gene>
<organism evidence="3 4">
    <name type="scientific">Pocillopora damicornis</name>
    <name type="common">Cauliflower coral</name>
    <name type="synonym">Millepora damicornis</name>
    <dbReference type="NCBI Taxonomy" id="46731"/>
    <lineage>
        <taxon>Eukaryota</taxon>
        <taxon>Metazoa</taxon>
        <taxon>Cnidaria</taxon>
        <taxon>Anthozoa</taxon>
        <taxon>Hexacorallia</taxon>
        <taxon>Scleractinia</taxon>
        <taxon>Astrocoeniina</taxon>
        <taxon>Pocilloporidae</taxon>
        <taxon>Pocillopora</taxon>
    </lineage>
</organism>
<dbReference type="EMBL" id="RCHS01002472">
    <property type="protein sequence ID" value="RMX47179.1"/>
    <property type="molecule type" value="Genomic_DNA"/>
</dbReference>
<comment type="caution">
    <text evidence="3">The sequence shown here is derived from an EMBL/GenBank/DDBJ whole genome shotgun (WGS) entry which is preliminary data.</text>
</comment>
<accession>A0A3M6U0V1</accession>
<protein>
    <recommendedName>
        <fullName evidence="2">TTF-type domain-containing protein</fullName>
    </recommendedName>
</protein>
<evidence type="ECO:0000259" key="2">
    <source>
        <dbReference type="SMART" id="SM00597"/>
    </source>
</evidence>
<dbReference type="STRING" id="46731.A0A3M6U0V1"/>
<dbReference type="OrthoDB" id="5976235at2759"/>
<feature type="region of interest" description="Disordered" evidence="1">
    <location>
        <begin position="279"/>
        <end position="299"/>
    </location>
</feature>
<dbReference type="PANTHER" id="PTHR45749">
    <property type="match status" value="1"/>
</dbReference>
<evidence type="ECO:0000313" key="4">
    <source>
        <dbReference type="Proteomes" id="UP000275408"/>
    </source>
</evidence>
<keyword evidence="4" id="KW-1185">Reference proteome</keyword>
<dbReference type="SMART" id="SM00597">
    <property type="entry name" value="ZnF_TTF"/>
    <property type="match status" value="1"/>
</dbReference>
<reference evidence="3 4" key="1">
    <citation type="journal article" date="2018" name="Sci. Rep.">
        <title>Comparative analysis of the Pocillopora damicornis genome highlights role of immune system in coral evolution.</title>
        <authorList>
            <person name="Cunning R."/>
            <person name="Bay R.A."/>
            <person name="Gillette P."/>
            <person name="Baker A.C."/>
            <person name="Traylor-Knowles N."/>
        </authorList>
    </citation>
    <scope>NUCLEOTIDE SEQUENCE [LARGE SCALE GENOMIC DNA]</scope>
    <source>
        <strain evidence="3">RSMAS</strain>
        <tissue evidence="3">Whole animal</tissue>
    </source>
</reference>
<feature type="domain" description="TTF-type" evidence="2">
    <location>
        <begin position="21"/>
        <end position="98"/>
    </location>
</feature>
<dbReference type="AlphaFoldDB" id="A0A3M6U0V1"/>
<dbReference type="InterPro" id="IPR006580">
    <property type="entry name" value="Znf_TTF"/>
</dbReference>
<name>A0A3M6U0V1_POCDA</name>
<evidence type="ECO:0000313" key="3">
    <source>
        <dbReference type="EMBL" id="RMX47179.1"/>
    </source>
</evidence>